<feature type="region of interest" description="Disordered" evidence="6">
    <location>
        <begin position="530"/>
        <end position="551"/>
    </location>
</feature>
<evidence type="ECO:0000256" key="4">
    <source>
        <dbReference type="ARBA" id="ARBA00023187"/>
    </source>
</evidence>
<gene>
    <name evidence="7" type="ORF">CANVERA_P4347</name>
</gene>
<accession>A0A9W4U0A9</accession>
<keyword evidence="8" id="KW-1185">Reference proteome</keyword>
<dbReference type="AlphaFoldDB" id="A0A9W4U0A9"/>
<name>A0A9W4U0A9_9ASCO</name>
<evidence type="ECO:0000256" key="6">
    <source>
        <dbReference type="SAM" id="MobiDB-lite"/>
    </source>
</evidence>
<evidence type="ECO:0000256" key="3">
    <source>
        <dbReference type="ARBA" id="ARBA00022664"/>
    </source>
</evidence>
<feature type="region of interest" description="Disordered" evidence="6">
    <location>
        <begin position="583"/>
        <end position="607"/>
    </location>
</feature>
<evidence type="ECO:0000256" key="1">
    <source>
        <dbReference type="ARBA" id="ARBA00004123"/>
    </source>
</evidence>
<dbReference type="InterPro" id="IPR005011">
    <property type="entry name" value="SNU66/SART1"/>
</dbReference>
<dbReference type="OrthoDB" id="5583at2759"/>
<comment type="subcellular location">
    <subcellularLocation>
        <location evidence="1">Nucleus</location>
    </subcellularLocation>
</comment>
<proteinExistence type="inferred from homology"/>
<keyword evidence="3" id="KW-0507">mRNA processing</keyword>
<dbReference type="PANTHER" id="PTHR14152">
    <property type="entry name" value="SQUAMOUS CELL CARCINOMA ANTIGEN RECOGNISED BY CYTOTOXIC T LYMPHOCYTES"/>
    <property type="match status" value="1"/>
</dbReference>
<comment type="similarity">
    <text evidence="2">Belongs to the SNU66/SART1 family.</text>
</comment>
<sequence>MSNDISLSIDETNKLRQQIGLKPLPLPKEDVVELSIEETNKLRAKIGLKPIPVQSKDDHVEDFTKFQNDKLKLQKNDELRQRIELAKFKSSQKRKLQFEDDEDDENEAVDTDSWLDSLGKSSTKKQKIVNKIIINDDPQIKIGHKSKELSGMAGNQIFTLKDTRIDASGDEEDILINENLLNSAKLTKDLQEKKEAENIKFNGRHYKKTESEAEEDEQEELVNEGLVIKGNKVNLPKPEVKEMNKKNVTTFENLFDDLELENNGSEEVKKIKMKKIKKKDAKKDRKKVVISDEVKISEKLEDDFLDDIELELANSINSNRVKTQKKLTSEELAQEILKTKRFELEKQIEDEQLRSNVYDDTIGFLNKLSNNKDGEEEEEEEEEEKQENTVKEKGEVSEAEVPNGKSIDEVENEEEDQEEDQEDQEENQEEDNETVVNEPEQISMSVADTLKFLKDRKIVNNTSTTTTTKDVREELSSKSELIKLKIDIEDRILRDSLSKDKQYIKLSKDEKQDYFDTQLDRILKEKNIIPETKDQPRGNRRQNNNQINNHFKSYNPRVSLIYKNDQGQVLNTAKEAYKHLSHKYHGTGLNKNKKSANKKQDLNGKII</sequence>
<evidence type="ECO:0000313" key="7">
    <source>
        <dbReference type="EMBL" id="CAI5759835.1"/>
    </source>
</evidence>
<dbReference type="GO" id="GO:0046540">
    <property type="term" value="C:U4/U6 x U5 tri-snRNP complex"/>
    <property type="evidence" value="ECO:0007669"/>
    <property type="project" value="InterPro"/>
</dbReference>
<feature type="compositionally biased region" description="Acidic residues" evidence="6">
    <location>
        <begin position="374"/>
        <end position="385"/>
    </location>
</feature>
<feature type="compositionally biased region" description="Acidic residues" evidence="6">
    <location>
        <begin position="409"/>
        <end position="433"/>
    </location>
</feature>
<dbReference type="EMBL" id="CANTUO010000005">
    <property type="protein sequence ID" value="CAI5759835.1"/>
    <property type="molecule type" value="Genomic_DNA"/>
</dbReference>
<feature type="compositionally biased region" description="Basic residues" evidence="6">
    <location>
        <begin position="583"/>
        <end position="597"/>
    </location>
</feature>
<feature type="region of interest" description="Disordered" evidence="6">
    <location>
        <begin position="348"/>
        <end position="443"/>
    </location>
</feature>
<reference evidence="7" key="1">
    <citation type="submission" date="2022-12" db="EMBL/GenBank/DDBJ databases">
        <authorList>
            <person name="Brejova B."/>
        </authorList>
    </citation>
    <scope>NUCLEOTIDE SEQUENCE</scope>
</reference>
<dbReference type="PANTHER" id="PTHR14152:SF5">
    <property type="entry name" value="U4_U6.U5 TRI-SNRNP-ASSOCIATED PROTEIN 1"/>
    <property type="match status" value="1"/>
</dbReference>
<dbReference type="Proteomes" id="UP001152885">
    <property type="component" value="Unassembled WGS sequence"/>
</dbReference>
<dbReference type="InterPro" id="IPR045347">
    <property type="entry name" value="HIND"/>
</dbReference>
<comment type="caution">
    <text evidence="7">The sequence shown here is derived from an EMBL/GenBank/DDBJ whole genome shotgun (WGS) entry which is preliminary data.</text>
</comment>
<keyword evidence="5" id="KW-0539">Nucleus</keyword>
<feature type="compositionally biased region" description="Basic and acidic residues" evidence="6">
    <location>
        <begin position="386"/>
        <end position="396"/>
    </location>
</feature>
<dbReference type="Pfam" id="PF03343">
    <property type="entry name" value="SART-1"/>
    <property type="match status" value="1"/>
</dbReference>
<evidence type="ECO:0000256" key="5">
    <source>
        <dbReference type="ARBA" id="ARBA00023242"/>
    </source>
</evidence>
<dbReference type="GO" id="GO:0000481">
    <property type="term" value="P:maturation of 5S rRNA"/>
    <property type="evidence" value="ECO:0007669"/>
    <property type="project" value="TreeGrafter"/>
</dbReference>
<dbReference type="Pfam" id="PF19252">
    <property type="entry name" value="HIND"/>
    <property type="match status" value="2"/>
</dbReference>
<keyword evidence="4" id="KW-0508">mRNA splicing</keyword>
<evidence type="ECO:0000313" key="8">
    <source>
        <dbReference type="Proteomes" id="UP001152885"/>
    </source>
</evidence>
<evidence type="ECO:0000256" key="2">
    <source>
        <dbReference type="ARBA" id="ARBA00006076"/>
    </source>
</evidence>
<feature type="compositionally biased region" description="Basic and acidic residues" evidence="6">
    <location>
        <begin position="598"/>
        <end position="607"/>
    </location>
</feature>
<protein>
    <submittedName>
        <fullName evidence="7">Uncharacterized protein</fullName>
    </submittedName>
</protein>
<dbReference type="GO" id="GO:0045292">
    <property type="term" value="P:mRNA cis splicing, via spliceosome"/>
    <property type="evidence" value="ECO:0007669"/>
    <property type="project" value="TreeGrafter"/>
</dbReference>
<organism evidence="7 8">
    <name type="scientific">Candida verbasci</name>
    <dbReference type="NCBI Taxonomy" id="1227364"/>
    <lineage>
        <taxon>Eukaryota</taxon>
        <taxon>Fungi</taxon>
        <taxon>Dikarya</taxon>
        <taxon>Ascomycota</taxon>
        <taxon>Saccharomycotina</taxon>
        <taxon>Pichiomycetes</taxon>
        <taxon>Debaryomycetaceae</taxon>
        <taxon>Candida/Lodderomyces clade</taxon>
        <taxon>Candida</taxon>
    </lineage>
</organism>